<feature type="signal peptide" evidence="2">
    <location>
        <begin position="1"/>
        <end position="19"/>
    </location>
</feature>
<keyword evidence="1" id="KW-0031">Aminopeptidase</keyword>
<dbReference type="InterPro" id="IPR027268">
    <property type="entry name" value="Peptidase_M4/M1_CTD_sf"/>
</dbReference>
<evidence type="ECO:0000256" key="2">
    <source>
        <dbReference type="SAM" id="SignalP"/>
    </source>
</evidence>
<dbReference type="HOGENOM" id="CLU_2216523_0_0_1"/>
<dbReference type="EMBL" id="DS476398">
    <property type="protein sequence ID" value="EDO26242.1"/>
    <property type="molecule type" value="Genomic_DNA"/>
</dbReference>
<feature type="chain" id="PRO_5002713379" evidence="2">
    <location>
        <begin position="20"/>
        <end position="107"/>
    </location>
</feature>
<keyword evidence="4" id="KW-1185">Reference proteome</keyword>
<dbReference type="eggNOG" id="KOG1046">
    <property type="taxonomic scope" value="Eukaryota"/>
</dbReference>
<dbReference type="SUPFAM" id="SSF55486">
    <property type="entry name" value="Metalloproteases ('zincins'), catalytic domain"/>
    <property type="match status" value="1"/>
</dbReference>
<evidence type="ECO:0000313" key="3">
    <source>
        <dbReference type="EMBL" id="EDO26242.1"/>
    </source>
</evidence>
<keyword evidence="1" id="KW-0378">Hydrolase</keyword>
<dbReference type="InterPro" id="IPR050344">
    <property type="entry name" value="Peptidase_M1_aminopeptidases"/>
</dbReference>
<organism evidence="3 4">
    <name type="scientific">Nematostella vectensis</name>
    <name type="common">Starlet sea anemone</name>
    <dbReference type="NCBI Taxonomy" id="45351"/>
    <lineage>
        <taxon>Eukaryota</taxon>
        <taxon>Metazoa</taxon>
        <taxon>Cnidaria</taxon>
        <taxon>Anthozoa</taxon>
        <taxon>Hexacorallia</taxon>
        <taxon>Actiniaria</taxon>
        <taxon>Edwardsiidae</taxon>
        <taxon>Nematostella</taxon>
    </lineage>
</organism>
<dbReference type="PANTHER" id="PTHR11533">
    <property type="entry name" value="PROTEASE M1 ZINC METALLOPROTEASE"/>
    <property type="match status" value="1"/>
</dbReference>
<dbReference type="Proteomes" id="UP000001593">
    <property type="component" value="Unassembled WGS sequence"/>
</dbReference>
<keyword evidence="2" id="KW-0732">Signal</keyword>
<dbReference type="PANTHER" id="PTHR11533:SF276">
    <property type="entry name" value="GLUTAMYL AMINOPEPTIDASE"/>
    <property type="match status" value="1"/>
</dbReference>
<evidence type="ECO:0000256" key="1">
    <source>
        <dbReference type="ARBA" id="ARBA00022438"/>
    </source>
</evidence>
<dbReference type="InParanoid" id="A7TCI3"/>
<name>A7TCI3_NEMVE</name>
<dbReference type="GO" id="GO:0004177">
    <property type="term" value="F:aminopeptidase activity"/>
    <property type="evidence" value="ECO:0007669"/>
    <property type="project" value="UniProtKB-KW"/>
</dbReference>
<gene>
    <name evidence="3" type="ORF">NEMVEDRAFT_v1g225254</name>
</gene>
<evidence type="ECO:0000313" key="4">
    <source>
        <dbReference type="Proteomes" id="UP000001593"/>
    </source>
</evidence>
<feature type="non-terminal residue" evidence="3">
    <location>
        <position position="107"/>
    </location>
</feature>
<protein>
    <submittedName>
        <fullName evidence="3">Uncharacterized protein</fullName>
    </submittedName>
</protein>
<dbReference type="PhylomeDB" id="A7TCI3"/>
<keyword evidence="1" id="KW-0645">Protease</keyword>
<proteinExistence type="predicted"/>
<dbReference type="Gene3D" id="1.10.390.10">
    <property type="entry name" value="Neutral Protease Domain 2"/>
    <property type="match status" value="1"/>
</dbReference>
<dbReference type="AlphaFoldDB" id="A7TCI3"/>
<reference evidence="3 4" key="1">
    <citation type="journal article" date="2007" name="Science">
        <title>Sea anemone genome reveals ancestral eumetazoan gene repertoire and genomic organization.</title>
        <authorList>
            <person name="Putnam N.H."/>
            <person name="Srivastava M."/>
            <person name="Hellsten U."/>
            <person name="Dirks B."/>
            <person name="Chapman J."/>
            <person name="Salamov A."/>
            <person name="Terry A."/>
            <person name="Shapiro H."/>
            <person name="Lindquist E."/>
            <person name="Kapitonov V.V."/>
            <person name="Jurka J."/>
            <person name="Genikhovich G."/>
            <person name="Grigoriev I.V."/>
            <person name="Lucas S.M."/>
            <person name="Steele R.E."/>
            <person name="Finnerty J.R."/>
            <person name="Technau U."/>
            <person name="Martindale M.Q."/>
            <person name="Rokhsar D.S."/>
        </authorList>
    </citation>
    <scope>NUCLEOTIDE SEQUENCE [LARGE SCALE GENOMIC DNA]</scope>
    <source>
        <strain evidence="4">CH2 X CH6</strain>
    </source>
</reference>
<sequence>LDQFLLLDLQLVLPLDSLATSHPISVEVDHPKKIKQIFDRISYSKHYLKKFAFKNAETKDLWEALGEVRPTVSYIDNGMFTHLYEILDYDITISHVSNSTISAGYRY</sequence>
<accession>A7TCI3</accession>